<reference evidence="3 4" key="1">
    <citation type="submission" date="2019-12" db="EMBL/GenBank/DDBJ databases">
        <title>Whole genome sequencing of endophytic Actinobacterium Micromonospora sp. MPMI6T.</title>
        <authorList>
            <person name="Evv R."/>
            <person name="Podile A.R."/>
        </authorList>
    </citation>
    <scope>NUCLEOTIDE SEQUENCE [LARGE SCALE GENOMIC DNA]</scope>
    <source>
        <strain evidence="3 4">MPMI6</strain>
    </source>
</reference>
<dbReference type="PROSITE" id="PS50943">
    <property type="entry name" value="HTH_CROC1"/>
    <property type="match status" value="1"/>
</dbReference>
<gene>
    <name evidence="3" type="ORF">GSF22_22980</name>
</gene>
<feature type="compositionally biased region" description="Basic residues" evidence="1">
    <location>
        <begin position="16"/>
        <end position="33"/>
    </location>
</feature>
<accession>A0ABS3VWC7</accession>
<evidence type="ECO:0000256" key="1">
    <source>
        <dbReference type="SAM" id="MobiDB-lite"/>
    </source>
</evidence>
<sequence>MSLPQQPGHRVPGAWRRSRDRGSRKSPAPRRHSLLSEPTRTEVLAAGAGAARARPRPRGATGDTPDRCCGGSVARRPVPPTADLIRAQLRRLRTVAGLNQEEFGKLVHYSSSKVSAVELGQHPLDEAFLARADAVLDSGDLLVSLLELARRDGAPSWFRPWLDAERAAEQLFCWEPSLIPGLLQTPNYARAVLRLDTTLAEAEVDQRVATRLDRQAILDRAQPPQYIVVLDESVLRRCGEGFTLLMAEQLGHLLACAEKPHISVHVVPADAVLHLGLSGPFTLARSTAGGWVGHLEHQLGGILIDNDEEVARLIQIWESVRNDALPRRQSIDLIKEVVETWS</sequence>
<evidence type="ECO:0000259" key="2">
    <source>
        <dbReference type="PROSITE" id="PS50943"/>
    </source>
</evidence>
<dbReference type="Pfam" id="PF19054">
    <property type="entry name" value="DUF5753"/>
    <property type="match status" value="1"/>
</dbReference>
<dbReference type="InterPro" id="IPR010982">
    <property type="entry name" value="Lambda_DNA-bd_dom_sf"/>
</dbReference>
<dbReference type="CDD" id="cd00093">
    <property type="entry name" value="HTH_XRE"/>
    <property type="match status" value="1"/>
</dbReference>
<feature type="domain" description="HTH cro/C1-type" evidence="2">
    <location>
        <begin position="89"/>
        <end position="142"/>
    </location>
</feature>
<dbReference type="Gene3D" id="1.10.260.40">
    <property type="entry name" value="lambda repressor-like DNA-binding domains"/>
    <property type="match status" value="1"/>
</dbReference>
<dbReference type="Pfam" id="PF13560">
    <property type="entry name" value="HTH_31"/>
    <property type="match status" value="1"/>
</dbReference>
<feature type="region of interest" description="Disordered" evidence="1">
    <location>
        <begin position="1"/>
        <end position="75"/>
    </location>
</feature>
<evidence type="ECO:0000313" key="3">
    <source>
        <dbReference type="EMBL" id="MBO4208851.1"/>
    </source>
</evidence>
<dbReference type="SUPFAM" id="SSF47413">
    <property type="entry name" value="lambda repressor-like DNA-binding domains"/>
    <property type="match status" value="1"/>
</dbReference>
<dbReference type="InterPro" id="IPR001387">
    <property type="entry name" value="Cro/C1-type_HTH"/>
</dbReference>
<keyword evidence="4" id="KW-1185">Reference proteome</keyword>
<dbReference type="EMBL" id="WVUH01000235">
    <property type="protein sequence ID" value="MBO4208851.1"/>
    <property type="molecule type" value="Genomic_DNA"/>
</dbReference>
<organism evidence="3 4">
    <name type="scientific">Micromonospora echinofusca</name>
    <dbReference type="NCBI Taxonomy" id="47858"/>
    <lineage>
        <taxon>Bacteria</taxon>
        <taxon>Bacillati</taxon>
        <taxon>Actinomycetota</taxon>
        <taxon>Actinomycetes</taxon>
        <taxon>Micromonosporales</taxon>
        <taxon>Micromonosporaceae</taxon>
        <taxon>Micromonospora</taxon>
    </lineage>
</organism>
<comment type="caution">
    <text evidence="3">The sequence shown here is derived from an EMBL/GenBank/DDBJ whole genome shotgun (WGS) entry which is preliminary data.</text>
</comment>
<name>A0ABS3VWC7_MICEH</name>
<dbReference type="Proteomes" id="UP000823521">
    <property type="component" value="Unassembled WGS sequence"/>
</dbReference>
<protein>
    <submittedName>
        <fullName evidence="3">Helix-turn-helix domain-containing protein</fullName>
    </submittedName>
</protein>
<evidence type="ECO:0000313" key="4">
    <source>
        <dbReference type="Proteomes" id="UP000823521"/>
    </source>
</evidence>
<dbReference type="InterPro" id="IPR043917">
    <property type="entry name" value="DUF5753"/>
</dbReference>
<proteinExistence type="predicted"/>